<evidence type="ECO:0008006" key="4">
    <source>
        <dbReference type="Google" id="ProtNLM"/>
    </source>
</evidence>
<sequence length="198" mass="22661">MKKYLTAFILALVLLTGSSLETKAQWVVHDPGHTYLNSFEWASNVKKWASQINEMVDAQKLRLGLQKIDQLKQLRSLKDLADLLDDVACLSSDYSFYMNVGSNYNCLKFLNFQGVTVNLSLSTDLLFKVATVTSYFSMNSEGRMQFIEQVKASVEKAAEEMREFNESVRSVVIYKSLKGHNRKTYYQGRLAAYTRHIN</sequence>
<evidence type="ECO:0000256" key="1">
    <source>
        <dbReference type="SAM" id="SignalP"/>
    </source>
</evidence>
<organism evidence="2 3">
    <name type="scientific">Phocaeicola vulgatus str. 3975 RP4</name>
    <dbReference type="NCBI Taxonomy" id="1339352"/>
    <lineage>
        <taxon>Bacteria</taxon>
        <taxon>Pseudomonadati</taxon>
        <taxon>Bacteroidota</taxon>
        <taxon>Bacteroidia</taxon>
        <taxon>Bacteroidales</taxon>
        <taxon>Bacteroidaceae</taxon>
        <taxon>Phocaeicola</taxon>
    </lineage>
</organism>
<evidence type="ECO:0000313" key="2">
    <source>
        <dbReference type="EMBL" id="KDS44321.1"/>
    </source>
</evidence>
<dbReference type="PATRIC" id="fig|1339352.3.peg.3995"/>
<evidence type="ECO:0000313" key="3">
    <source>
        <dbReference type="Proteomes" id="UP000027661"/>
    </source>
</evidence>
<dbReference type="AlphaFoldDB" id="A0A069S535"/>
<proteinExistence type="predicted"/>
<accession>A0A069S535</accession>
<reference evidence="2 3" key="1">
    <citation type="submission" date="2014-04" db="EMBL/GenBank/DDBJ databases">
        <authorList>
            <person name="Sears C."/>
            <person name="Carroll K."/>
            <person name="Sack B.R."/>
            <person name="Qadri F."/>
            <person name="Myers L.L."/>
            <person name="Chung G.-T."/>
            <person name="Escheverria P."/>
            <person name="Fraser C.M."/>
            <person name="Sadzewicz L."/>
            <person name="Shefchek K.A."/>
            <person name="Tallon L."/>
            <person name="Das S.P."/>
            <person name="Daugherty S."/>
            <person name="Mongodin E.F."/>
        </authorList>
    </citation>
    <scope>NUCLEOTIDE SEQUENCE [LARGE SCALE GENOMIC DNA]</scope>
    <source>
        <strain evidence="2 3">3975 RP4</strain>
    </source>
</reference>
<comment type="caution">
    <text evidence="2">The sequence shown here is derived from an EMBL/GenBank/DDBJ whole genome shotgun (WGS) entry which is preliminary data.</text>
</comment>
<protein>
    <recommendedName>
        <fullName evidence="4">DUF4141 domain-containing protein</fullName>
    </recommendedName>
</protein>
<feature type="chain" id="PRO_5001666165" description="DUF4141 domain-containing protein" evidence="1">
    <location>
        <begin position="25"/>
        <end position="198"/>
    </location>
</feature>
<dbReference type="Proteomes" id="UP000027661">
    <property type="component" value="Unassembled WGS sequence"/>
</dbReference>
<dbReference type="EMBL" id="JNHM01000164">
    <property type="protein sequence ID" value="KDS44321.1"/>
    <property type="molecule type" value="Genomic_DNA"/>
</dbReference>
<name>A0A069S535_PHOVU</name>
<dbReference type="RefSeq" id="WP_008668132.1">
    <property type="nucleotide sequence ID" value="NZ_JNHM01000164.1"/>
</dbReference>
<gene>
    <name evidence="2" type="ORF">M099_4265</name>
</gene>
<feature type="signal peptide" evidence="1">
    <location>
        <begin position="1"/>
        <end position="24"/>
    </location>
</feature>
<keyword evidence="1" id="KW-0732">Signal</keyword>